<feature type="compositionally biased region" description="Basic and acidic residues" evidence="15">
    <location>
        <begin position="840"/>
        <end position="850"/>
    </location>
</feature>
<organism evidence="18 19">
    <name type="scientific">Seminavis robusta</name>
    <dbReference type="NCBI Taxonomy" id="568900"/>
    <lineage>
        <taxon>Eukaryota</taxon>
        <taxon>Sar</taxon>
        <taxon>Stramenopiles</taxon>
        <taxon>Ochrophyta</taxon>
        <taxon>Bacillariophyta</taxon>
        <taxon>Bacillariophyceae</taxon>
        <taxon>Bacillariophycidae</taxon>
        <taxon>Naviculales</taxon>
        <taxon>Naviculaceae</taxon>
        <taxon>Seminavis</taxon>
    </lineage>
</organism>
<dbReference type="PROSITE" id="PS50011">
    <property type="entry name" value="PROTEIN_KINASE_DOM"/>
    <property type="match status" value="1"/>
</dbReference>
<proteinExistence type="inferred from homology"/>
<feature type="domain" description="Protein kinase" evidence="16">
    <location>
        <begin position="201"/>
        <end position="475"/>
    </location>
</feature>
<dbReference type="FunFam" id="3.30.200.20:FF:000315">
    <property type="entry name" value="Calcium-dependent protein kinase 3"/>
    <property type="match status" value="1"/>
</dbReference>
<reference evidence="18" key="1">
    <citation type="submission" date="2020-06" db="EMBL/GenBank/DDBJ databases">
        <authorList>
            <consortium name="Plant Systems Biology data submission"/>
        </authorList>
    </citation>
    <scope>NUCLEOTIDE SEQUENCE</scope>
    <source>
        <strain evidence="18">D6</strain>
    </source>
</reference>
<dbReference type="InterPro" id="IPR000719">
    <property type="entry name" value="Prot_kinase_dom"/>
</dbReference>
<feature type="compositionally biased region" description="Gly residues" evidence="15">
    <location>
        <begin position="61"/>
        <end position="74"/>
    </location>
</feature>
<evidence type="ECO:0000256" key="6">
    <source>
        <dbReference type="ARBA" id="ARBA00022737"/>
    </source>
</evidence>
<dbReference type="InterPro" id="IPR017441">
    <property type="entry name" value="Protein_kinase_ATP_BS"/>
</dbReference>
<dbReference type="GO" id="GO:0005524">
    <property type="term" value="F:ATP binding"/>
    <property type="evidence" value="ECO:0007669"/>
    <property type="project" value="UniProtKB-UniRule"/>
</dbReference>
<evidence type="ECO:0000256" key="8">
    <source>
        <dbReference type="ARBA" id="ARBA00022777"/>
    </source>
</evidence>
<keyword evidence="3" id="KW-0723">Serine/threonine-protein kinase</keyword>
<feature type="compositionally biased region" description="Polar residues" evidence="15">
    <location>
        <begin position="758"/>
        <end position="769"/>
    </location>
</feature>
<protein>
    <recommendedName>
        <fullName evidence="2">non-specific serine/threonine protein kinase</fullName>
        <ecNumber evidence="2">2.7.11.1</ecNumber>
    </recommendedName>
</protein>
<evidence type="ECO:0000256" key="2">
    <source>
        <dbReference type="ARBA" id="ARBA00012513"/>
    </source>
</evidence>
<feature type="domain" description="EF-hand" evidence="17">
    <location>
        <begin position="525"/>
        <end position="560"/>
    </location>
</feature>
<keyword evidence="5" id="KW-0479">Metal-binding</keyword>
<comment type="caution">
    <text evidence="18">The sequence shown here is derived from an EMBL/GenBank/DDBJ whole genome shotgun (WGS) entry which is preliminary data.</text>
</comment>
<sequence>MQSSPNQNRNSGISSPVNVPVVGHGPSTTSTSLSPSHGASSGTVNSPSSSPRMSSAAAAAAGGGGGGGGRGGQRVGSLDIHTASHLFNTNNRGGVNRFSSRSTGLDFSLDLTTSSGGGCSTVSSDFHTSYSLSHNESTSSFGGASTCASASASMCSAANSMSGASNITGTSSSKWGNLSVKFSAKNFCKQQNKQTPFEGVYQLGELLGEGGYGEVYRCCHMESGLERAVKVVFKDPTLPLEERDNQAKEFHILKECDHPNLLHMYELFEDELSFYIVTDIITGGELYDELELCGNFTEEDTQILMNVLLSCINYCHQQGLVHKDLKPENILLEATKDFHSLKIIDFGLAQQLAPPVSPPHYLQPKFTDIVDDHNSTFEGSKYYLAPECIQGMPTTTKSDIWAIGVIAFVMLGGYAPFDGDTDEQVHRAIVQGYFDFSEETWDDVSEDAKDFVRMLLTYDADARPTAETMLQHPWLAPVRNDTRNEQQRRASTRASLTDLQSFHSADSKLKQATCAIIASQFLSNHEKEEIDEIFRSLDTSGKGTLTLEDLRRAYQDFFPNDDEDGEEGECDADTTSSSSSSSKPQIKSCTISDEQIQELIRQVNFSGSGSISYSEFTVATMMEKNLIDDDKLRAAFAYFDKEGTGVITAQNLKDALHIDDSHGSAADAYVTKKIIGQVSQSGVIEFEDFKNMMSSRTVKRLSIRRSSRFRQSIISKQALQELVEGMDESEVSLDGSYQSQSSSSQQRRFRDCHGSMVGTGSNRVGNARSSLAEPVPEASEEDESETQEEDLEEEEEEDLEDEEEEEDLFEEEVDRLASLRASLTSNPSFSTRRRKARRCSGMDHEGDDPRANPATHNDAVLCVTTTCTH</sequence>
<evidence type="ECO:0000259" key="17">
    <source>
        <dbReference type="PROSITE" id="PS50222"/>
    </source>
</evidence>
<feature type="compositionally biased region" description="Polar residues" evidence="15">
    <location>
        <begin position="821"/>
        <end position="830"/>
    </location>
</feature>
<dbReference type="PROSITE" id="PS00107">
    <property type="entry name" value="PROTEIN_KINASE_ATP"/>
    <property type="match status" value="1"/>
</dbReference>
<keyword evidence="9" id="KW-0106">Calcium</keyword>
<comment type="similarity">
    <text evidence="11">Belongs to the protein kinase superfamily. Ser/Thr protein kinase family. CDPK subfamily.</text>
</comment>
<dbReference type="Gene3D" id="1.10.510.10">
    <property type="entry name" value="Transferase(Phosphotransferase) domain 1"/>
    <property type="match status" value="1"/>
</dbReference>
<evidence type="ECO:0000256" key="5">
    <source>
        <dbReference type="ARBA" id="ARBA00022723"/>
    </source>
</evidence>
<dbReference type="InterPro" id="IPR002048">
    <property type="entry name" value="EF_hand_dom"/>
</dbReference>
<dbReference type="InterPro" id="IPR011009">
    <property type="entry name" value="Kinase-like_dom_sf"/>
</dbReference>
<keyword evidence="7 14" id="KW-0547">Nucleotide-binding</keyword>
<keyword evidence="4" id="KW-0808">Transferase</keyword>
<evidence type="ECO:0000256" key="3">
    <source>
        <dbReference type="ARBA" id="ARBA00022527"/>
    </source>
</evidence>
<evidence type="ECO:0000256" key="13">
    <source>
        <dbReference type="ARBA" id="ARBA00048679"/>
    </source>
</evidence>
<feature type="domain" description="EF-hand" evidence="17">
    <location>
        <begin position="627"/>
        <end position="662"/>
    </location>
</feature>
<evidence type="ECO:0000256" key="14">
    <source>
        <dbReference type="PROSITE-ProRule" id="PRU10141"/>
    </source>
</evidence>
<dbReference type="Pfam" id="PF13499">
    <property type="entry name" value="EF-hand_7"/>
    <property type="match status" value="1"/>
</dbReference>
<keyword evidence="8 18" id="KW-0418">Kinase</keyword>
<evidence type="ECO:0000256" key="9">
    <source>
        <dbReference type="ARBA" id="ARBA00022837"/>
    </source>
</evidence>
<dbReference type="AlphaFoldDB" id="A0A9N8DHZ4"/>
<accession>A0A9N8DHZ4</accession>
<dbReference type="OrthoDB" id="189272at2759"/>
<evidence type="ECO:0000313" key="19">
    <source>
        <dbReference type="Proteomes" id="UP001153069"/>
    </source>
</evidence>
<evidence type="ECO:0000256" key="12">
    <source>
        <dbReference type="ARBA" id="ARBA00047899"/>
    </source>
</evidence>
<dbReference type="Proteomes" id="UP001153069">
    <property type="component" value="Unassembled WGS sequence"/>
</dbReference>
<feature type="compositionally biased region" description="Acidic residues" evidence="15">
    <location>
        <begin position="559"/>
        <end position="572"/>
    </location>
</feature>
<evidence type="ECO:0000313" key="18">
    <source>
        <dbReference type="EMBL" id="CAB9500986.1"/>
    </source>
</evidence>
<evidence type="ECO:0000256" key="11">
    <source>
        <dbReference type="ARBA" id="ARBA00024334"/>
    </source>
</evidence>
<feature type="region of interest" description="Disordered" evidence="15">
    <location>
        <begin position="733"/>
        <end position="855"/>
    </location>
</feature>
<dbReference type="InterPro" id="IPR011992">
    <property type="entry name" value="EF-hand-dom_pair"/>
</dbReference>
<dbReference type="InterPro" id="IPR008271">
    <property type="entry name" value="Ser/Thr_kinase_AS"/>
</dbReference>
<dbReference type="Gene3D" id="1.10.238.10">
    <property type="entry name" value="EF-hand"/>
    <property type="match status" value="2"/>
</dbReference>
<keyword evidence="6" id="KW-0677">Repeat</keyword>
<evidence type="ECO:0000256" key="10">
    <source>
        <dbReference type="ARBA" id="ARBA00022840"/>
    </source>
</evidence>
<dbReference type="PANTHER" id="PTHR24349">
    <property type="entry name" value="SERINE/THREONINE-PROTEIN KINASE"/>
    <property type="match status" value="1"/>
</dbReference>
<evidence type="ECO:0000259" key="16">
    <source>
        <dbReference type="PROSITE" id="PS50011"/>
    </source>
</evidence>
<feature type="region of interest" description="Disordered" evidence="15">
    <location>
        <begin position="557"/>
        <end position="588"/>
    </location>
</feature>
<comment type="cofactor">
    <cofactor evidence="1">
        <name>Mg(2+)</name>
        <dbReference type="ChEBI" id="CHEBI:18420"/>
    </cofactor>
</comment>
<evidence type="ECO:0000256" key="15">
    <source>
        <dbReference type="SAM" id="MobiDB-lite"/>
    </source>
</evidence>
<dbReference type="PROSITE" id="PS00108">
    <property type="entry name" value="PROTEIN_KINASE_ST"/>
    <property type="match status" value="1"/>
</dbReference>
<dbReference type="EC" id="2.7.11.1" evidence="2"/>
<evidence type="ECO:0000256" key="4">
    <source>
        <dbReference type="ARBA" id="ARBA00022679"/>
    </source>
</evidence>
<evidence type="ECO:0000256" key="1">
    <source>
        <dbReference type="ARBA" id="ARBA00001946"/>
    </source>
</evidence>
<gene>
    <name evidence="18" type="ORF">SEMRO_97_G049950.1</name>
</gene>
<feature type="binding site" evidence="14">
    <location>
        <position position="234"/>
    </location>
    <ligand>
        <name>ATP</name>
        <dbReference type="ChEBI" id="CHEBI:30616"/>
    </ligand>
</feature>
<feature type="compositionally biased region" description="Low complexity" evidence="15">
    <location>
        <begin position="736"/>
        <end position="746"/>
    </location>
</feature>
<dbReference type="SMART" id="SM00054">
    <property type="entry name" value="EFh"/>
    <property type="match status" value="3"/>
</dbReference>
<comment type="catalytic activity">
    <reaction evidence="12">
        <text>L-threonyl-[protein] + ATP = O-phospho-L-threonyl-[protein] + ADP + H(+)</text>
        <dbReference type="Rhea" id="RHEA:46608"/>
        <dbReference type="Rhea" id="RHEA-COMP:11060"/>
        <dbReference type="Rhea" id="RHEA-COMP:11605"/>
        <dbReference type="ChEBI" id="CHEBI:15378"/>
        <dbReference type="ChEBI" id="CHEBI:30013"/>
        <dbReference type="ChEBI" id="CHEBI:30616"/>
        <dbReference type="ChEBI" id="CHEBI:61977"/>
        <dbReference type="ChEBI" id="CHEBI:456216"/>
        <dbReference type="EC" id="2.7.11.1"/>
    </reaction>
</comment>
<dbReference type="Pfam" id="PF00069">
    <property type="entry name" value="Pkinase"/>
    <property type="match status" value="1"/>
</dbReference>
<keyword evidence="10 14" id="KW-0067">ATP-binding</keyword>
<dbReference type="CDD" id="cd05117">
    <property type="entry name" value="STKc_CAMK"/>
    <property type="match status" value="1"/>
</dbReference>
<dbReference type="PROSITE" id="PS50222">
    <property type="entry name" value="EF_HAND_2"/>
    <property type="match status" value="2"/>
</dbReference>
<comment type="catalytic activity">
    <reaction evidence="13">
        <text>L-seryl-[protein] + ATP = O-phospho-L-seryl-[protein] + ADP + H(+)</text>
        <dbReference type="Rhea" id="RHEA:17989"/>
        <dbReference type="Rhea" id="RHEA-COMP:9863"/>
        <dbReference type="Rhea" id="RHEA-COMP:11604"/>
        <dbReference type="ChEBI" id="CHEBI:15378"/>
        <dbReference type="ChEBI" id="CHEBI:29999"/>
        <dbReference type="ChEBI" id="CHEBI:30616"/>
        <dbReference type="ChEBI" id="CHEBI:83421"/>
        <dbReference type="ChEBI" id="CHEBI:456216"/>
        <dbReference type="EC" id="2.7.11.1"/>
    </reaction>
</comment>
<dbReference type="GO" id="GO:0004674">
    <property type="term" value="F:protein serine/threonine kinase activity"/>
    <property type="evidence" value="ECO:0007669"/>
    <property type="project" value="UniProtKB-KW"/>
</dbReference>
<name>A0A9N8DHZ4_9STRA</name>
<dbReference type="EMBL" id="CAICTM010000096">
    <property type="protein sequence ID" value="CAB9500986.1"/>
    <property type="molecule type" value="Genomic_DNA"/>
</dbReference>
<feature type="region of interest" description="Disordered" evidence="15">
    <location>
        <begin position="1"/>
        <end position="76"/>
    </location>
</feature>
<dbReference type="SUPFAM" id="SSF56112">
    <property type="entry name" value="Protein kinase-like (PK-like)"/>
    <property type="match status" value="1"/>
</dbReference>
<dbReference type="FunFam" id="1.10.510.10:FF:000571">
    <property type="entry name" value="Maternal embryonic leucine zipper kinase"/>
    <property type="match status" value="1"/>
</dbReference>
<dbReference type="GO" id="GO:0005509">
    <property type="term" value="F:calcium ion binding"/>
    <property type="evidence" value="ECO:0007669"/>
    <property type="project" value="InterPro"/>
</dbReference>
<dbReference type="SUPFAM" id="SSF47473">
    <property type="entry name" value="EF-hand"/>
    <property type="match status" value="1"/>
</dbReference>
<feature type="compositionally biased region" description="Polar residues" evidence="15">
    <location>
        <begin position="1"/>
        <end position="17"/>
    </location>
</feature>
<feature type="compositionally biased region" description="Low complexity" evidence="15">
    <location>
        <begin position="23"/>
        <end position="60"/>
    </location>
</feature>
<keyword evidence="19" id="KW-1185">Reference proteome</keyword>
<dbReference type="Gene3D" id="3.30.200.20">
    <property type="entry name" value="Phosphorylase Kinase, domain 1"/>
    <property type="match status" value="1"/>
</dbReference>
<dbReference type="InterPro" id="IPR050205">
    <property type="entry name" value="CDPK_Ser/Thr_kinases"/>
</dbReference>
<dbReference type="SMART" id="SM00220">
    <property type="entry name" value="S_TKc"/>
    <property type="match status" value="1"/>
</dbReference>
<evidence type="ECO:0000256" key="7">
    <source>
        <dbReference type="ARBA" id="ARBA00022741"/>
    </source>
</evidence>
<feature type="compositionally biased region" description="Acidic residues" evidence="15">
    <location>
        <begin position="778"/>
        <end position="813"/>
    </location>
</feature>